<dbReference type="Proteomes" id="UP000198588">
    <property type="component" value="Unassembled WGS sequence"/>
</dbReference>
<dbReference type="STRING" id="1165689.SAMN02927914_05694"/>
<sequence length="437" mass="47278">MQLHHHLASPIEDTLRKALRLVDDETGIIKILHEAPCAPDSPKIFGCGALSSDYSRFGFPSESPVSGSTSLVRDQALVGAIGEAVERYSAAYVPYDEIIYRPISTVSATAVSPWSLSLYDDVQLARPGFGYCALRPDDTIGWVIGFSLTRKQPVLVPAFAVYQPYIGRTGEKPVVQQITTGLACGNTAEEAILSAICEVVERDAAMLMWLQSRRPPKVVIESRTPDLVGEALGRFGPISSHVTLLDVTTDLAIPAYVAVSDVPMDGRRGATFSSCANLVASRAAVGALTELAQCLLWVNSLVDKGAHLPNPSLEEIAQIEEHVLWPLLPENRQAFEFVLCSSRETEIPQDPDGPADILDSITHCVERIARAGLEVVAVDVTSPDIRECGLHVFRAIIPGAQPLYFGSGLHRISVRATSAGYADRASDRINLHPHPFP</sequence>
<dbReference type="EMBL" id="FMXM01000024">
    <property type="protein sequence ID" value="SDA96604.1"/>
    <property type="molecule type" value="Genomic_DNA"/>
</dbReference>
<dbReference type="GO" id="GO:0005840">
    <property type="term" value="C:ribosome"/>
    <property type="evidence" value="ECO:0007669"/>
    <property type="project" value="UniProtKB-KW"/>
</dbReference>
<proteinExistence type="predicted"/>
<dbReference type="Gene3D" id="3.30.1330.230">
    <property type="match status" value="1"/>
</dbReference>
<gene>
    <name evidence="2" type="ORF">SAMN02927914_05694</name>
</gene>
<dbReference type="AlphaFoldDB" id="A0A1G5ZP94"/>
<name>A0A1G5ZP94_9HYPH</name>
<dbReference type="PANTHER" id="PTHR37809:SF1">
    <property type="entry name" value="RIBOSOMAL PROTEIN S12 METHYLTHIOTRANSFERASE ACCESSORY FACTOR YCAO"/>
    <property type="match status" value="1"/>
</dbReference>
<dbReference type="Gene3D" id="3.30.40.250">
    <property type="match status" value="1"/>
</dbReference>
<keyword evidence="2" id="KW-0689">Ribosomal protein</keyword>
<dbReference type="Pfam" id="PF02624">
    <property type="entry name" value="YcaO"/>
    <property type="match status" value="1"/>
</dbReference>
<dbReference type="GO" id="GO:0016740">
    <property type="term" value="F:transferase activity"/>
    <property type="evidence" value="ECO:0007669"/>
    <property type="project" value="UniProtKB-KW"/>
</dbReference>
<evidence type="ECO:0000313" key="2">
    <source>
        <dbReference type="EMBL" id="SDA96604.1"/>
    </source>
</evidence>
<dbReference type="InterPro" id="IPR003776">
    <property type="entry name" value="YcaO-like_dom"/>
</dbReference>
<dbReference type="InterPro" id="IPR027624">
    <property type="entry name" value="TOMM_cyclo_SagD"/>
</dbReference>
<reference evidence="2 3" key="1">
    <citation type="submission" date="2016-10" db="EMBL/GenBank/DDBJ databases">
        <authorList>
            <person name="de Groot N.N."/>
        </authorList>
    </citation>
    <scope>NUCLEOTIDE SEQUENCE [LARGE SCALE GENOMIC DNA]</scope>
    <source>
        <strain evidence="2 3">CGMCC 1.12097</strain>
    </source>
</reference>
<dbReference type="PROSITE" id="PS51664">
    <property type="entry name" value="YCAO"/>
    <property type="match status" value="1"/>
</dbReference>
<protein>
    <submittedName>
        <fullName evidence="2">Ribosomal protein S12 methylthiotransferase accessory factor</fullName>
    </submittedName>
</protein>
<organism evidence="2 3">
    <name type="scientific">Mesorhizobium qingshengii</name>
    <dbReference type="NCBI Taxonomy" id="1165689"/>
    <lineage>
        <taxon>Bacteria</taxon>
        <taxon>Pseudomonadati</taxon>
        <taxon>Pseudomonadota</taxon>
        <taxon>Alphaproteobacteria</taxon>
        <taxon>Hyphomicrobiales</taxon>
        <taxon>Phyllobacteriaceae</taxon>
        <taxon>Mesorhizobium</taxon>
    </lineage>
</organism>
<dbReference type="OrthoDB" id="109999at2"/>
<dbReference type="NCBIfam" id="TIGR00702">
    <property type="entry name" value="YcaO-type kinase domain"/>
    <property type="match status" value="1"/>
</dbReference>
<dbReference type="RefSeq" id="WP_091585151.1">
    <property type="nucleotide sequence ID" value="NZ_FMXM01000024.1"/>
</dbReference>
<dbReference type="NCBIfam" id="TIGR03604">
    <property type="entry name" value="TOMM_cyclo_SagD"/>
    <property type="match status" value="1"/>
</dbReference>
<feature type="domain" description="YcaO" evidence="1">
    <location>
        <begin position="65"/>
        <end position="437"/>
    </location>
</feature>
<accession>A0A1G5ZP94</accession>
<evidence type="ECO:0000259" key="1">
    <source>
        <dbReference type="PROSITE" id="PS51664"/>
    </source>
</evidence>
<dbReference type="PANTHER" id="PTHR37809">
    <property type="entry name" value="RIBOSOMAL PROTEIN S12 METHYLTHIOTRANSFERASE ACCESSORY FACTOR YCAO"/>
    <property type="match status" value="1"/>
</dbReference>
<keyword evidence="2" id="KW-0808">Transferase</keyword>
<keyword evidence="2" id="KW-0687">Ribonucleoprotein</keyword>
<dbReference type="Gene3D" id="3.30.160.660">
    <property type="match status" value="1"/>
</dbReference>
<evidence type="ECO:0000313" key="3">
    <source>
        <dbReference type="Proteomes" id="UP000198588"/>
    </source>
</evidence>